<evidence type="ECO:0008006" key="3">
    <source>
        <dbReference type="Google" id="ProtNLM"/>
    </source>
</evidence>
<dbReference type="InParanoid" id="D8RSE9"/>
<evidence type="ECO:0000313" key="1">
    <source>
        <dbReference type="EMBL" id="EFJ25056.1"/>
    </source>
</evidence>
<proteinExistence type="predicted"/>
<dbReference type="Proteomes" id="UP000001514">
    <property type="component" value="Unassembled WGS sequence"/>
</dbReference>
<sequence>MWFCGVKPGIKVTQRHANGDQFVHFRVNIPVMSDRQRQRYILSSWISFFSPAFPNFHVHYKTDIYYAHQKVASDRNLELDSNANTKWGMADTSPLTDNSIDVEPSPKPLRRLTQNREAARKCWLTRKAYVQQLVKPT</sequence>
<evidence type="ECO:0000313" key="2">
    <source>
        <dbReference type="Proteomes" id="UP000001514"/>
    </source>
</evidence>
<name>D8RSE9_SELML</name>
<organism evidence="2">
    <name type="scientific">Selaginella moellendorffii</name>
    <name type="common">Spikemoss</name>
    <dbReference type="NCBI Taxonomy" id="88036"/>
    <lineage>
        <taxon>Eukaryota</taxon>
        <taxon>Viridiplantae</taxon>
        <taxon>Streptophyta</taxon>
        <taxon>Embryophyta</taxon>
        <taxon>Tracheophyta</taxon>
        <taxon>Lycopodiopsida</taxon>
        <taxon>Selaginellales</taxon>
        <taxon>Selaginellaceae</taxon>
        <taxon>Selaginella</taxon>
    </lineage>
</organism>
<gene>
    <name evidence="1" type="ORF">SELMODRAFT_414340</name>
</gene>
<dbReference type="HOGENOM" id="CLU_1868669_0_0_1"/>
<dbReference type="Gramene" id="EFJ25056">
    <property type="protein sequence ID" value="EFJ25056"/>
    <property type="gene ID" value="SELMODRAFT_414340"/>
</dbReference>
<reference evidence="1 2" key="1">
    <citation type="journal article" date="2011" name="Science">
        <title>The Selaginella genome identifies genetic changes associated with the evolution of vascular plants.</title>
        <authorList>
            <person name="Banks J.A."/>
            <person name="Nishiyama T."/>
            <person name="Hasebe M."/>
            <person name="Bowman J.L."/>
            <person name="Gribskov M."/>
            <person name="dePamphilis C."/>
            <person name="Albert V.A."/>
            <person name="Aono N."/>
            <person name="Aoyama T."/>
            <person name="Ambrose B.A."/>
            <person name="Ashton N.W."/>
            <person name="Axtell M.J."/>
            <person name="Barker E."/>
            <person name="Barker M.S."/>
            <person name="Bennetzen J.L."/>
            <person name="Bonawitz N.D."/>
            <person name="Chapple C."/>
            <person name="Cheng C."/>
            <person name="Correa L.G."/>
            <person name="Dacre M."/>
            <person name="DeBarry J."/>
            <person name="Dreyer I."/>
            <person name="Elias M."/>
            <person name="Engstrom E.M."/>
            <person name="Estelle M."/>
            <person name="Feng L."/>
            <person name="Finet C."/>
            <person name="Floyd S.K."/>
            <person name="Frommer W.B."/>
            <person name="Fujita T."/>
            <person name="Gramzow L."/>
            <person name="Gutensohn M."/>
            <person name="Harholt J."/>
            <person name="Hattori M."/>
            <person name="Heyl A."/>
            <person name="Hirai T."/>
            <person name="Hiwatashi Y."/>
            <person name="Ishikawa M."/>
            <person name="Iwata M."/>
            <person name="Karol K.G."/>
            <person name="Koehler B."/>
            <person name="Kolukisaoglu U."/>
            <person name="Kubo M."/>
            <person name="Kurata T."/>
            <person name="Lalonde S."/>
            <person name="Li K."/>
            <person name="Li Y."/>
            <person name="Litt A."/>
            <person name="Lyons E."/>
            <person name="Manning G."/>
            <person name="Maruyama T."/>
            <person name="Michael T.P."/>
            <person name="Mikami K."/>
            <person name="Miyazaki S."/>
            <person name="Morinaga S."/>
            <person name="Murata T."/>
            <person name="Mueller-Roeber B."/>
            <person name="Nelson D.R."/>
            <person name="Obara M."/>
            <person name="Oguri Y."/>
            <person name="Olmstead R.G."/>
            <person name="Onodera N."/>
            <person name="Petersen B.L."/>
            <person name="Pils B."/>
            <person name="Prigge M."/>
            <person name="Rensing S.A."/>
            <person name="Riano-Pachon D.M."/>
            <person name="Roberts A.W."/>
            <person name="Sato Y."/>
            <person name="Scheller H.V."/>
            <person name="Schulz B."/>
            <person name="Schulz C."/>
            <person name="Shakirov E.V."/>
            <person name="Shibagaki N."/>
            <person name="Shinohara N."/>
            <person name="Shippen D.E."/>
            <person name="Soerensen I."/>
            <person name="Sotooka R."/>
            <person name="Sugimoto N."/>
            <person name="Sugita M."/>
            <person name="Sumikawa N."/>
            <person name="Tanurdzic M."/>
            <person name="Theissen G."/>
            <person name="Ulvskov P."/>
            <person name="Wakazuki S."/>
            <person name="Weng J.K."/>
            <person name="Willats W.W."/>
            <person name="Wipf D."/>
            <person name="Wolf P.G."/>
            <person name="Yang L."/>
            <person name="Zimmer A.D."/>
            <person name="Zhu Q."/>
            <person name="Mitros T."/>
            <person name="Hellsten U."/>
            <person name="Loque D."/>
            <person name="Otillar R."/>
            <person name="Salamov A."/>
            <person name="Schmutz J."/>
            <person name="Shapiro H."/>
            <person name="Lindquist E."/>
            <person name="Lucas S."/>
            <person name="Rokhsar D."/>
            <person name="Grigoriev I.V."/>
        </authorList>
    </citation>
    <scope>NUCLEOTIDE SEQUENCE [LARGE SCALE GENOMIC DNA]</scope>
</reference>
<dbReference type="AlphaFoldDB" id="D8RSE9"/>
<dbReference type="KEGG" id="smo:SELMODRAFT_414340"/>
<accession>D8RSE9</accession>
<dbReference type="SMR" id="D8RSE9"/>
<protein>
    <recommendedName>
        <fullName evidence="3">BZIP domain-containing protein</fullName>
    </recommendedName>
</protein>
<dbReference type="EMBL" id="GL377588">
    <property type="protein sequence ID" value="EFJ25056.1"/>
    <property type="molecule type" value="Genomic_DNA"/>
</dbReference>
<keyword evidence="2" id="KW-1185">Reference proteome</keyword>